<keyword evidence="2" id="KW-0808">Transferase</keyword>
<dbReference type="Proteomes" id="UP000325315">
    <property type="component" value="Unassembled WGS sequence"/>
</dbReference>
<keyword evidence="2" id="KW-0695">RNA-directed DNA polymerase</keyword>
<keyword evidence="2" id="KW-0548">Nucleotidyltransferase</keyword>
<gene>
    <name evidence="2" type="ORF">EPI10_028125</name>
</gene>
<dbReference type="Gene3D" id="3.10.10.10">
    <property type="entry name" value="HIV Type 1 Reverse Transcriptase, subunit A, domain 1"/>
    <property type="match status" value="1"/>
</dbReference>
<dbReference type="CDD" id="cd01647">
    <property type="entry name" value="RT_LTR"/>
    <property type="match status" value="1"/>
</dbReference>
<reference evidence="3" key="1">
    <citation type="journal article" date="2019" name="Plant Biotechnol. J.">
        <title>Genome sequencing of the Australian wild diploid species Gossypium australe highlights disease resistance and delayed gland morphogenesis.</title>
        <authorList>
            <person name="Cai Y."/>
            <person name="Cai X."/>
            <person name="Wang Q."/>
            <person name="Wang P."/>
            <person name="Zhang Y."/>
            <person name="Cai C."/>
            <person name="Xu Y."/>
            <person name="Wang K."/>
            <person name="Zhou Z."/>
            <person name="Wang C."/>
            <person name="Geng S."/>
            <person name="Li B."/>
            <person name="Dong Q."/>
            <person name="Hou Y."/>
            <person name="Wang H."/>
            <person name="Ai P."/>
            <person name="Liu Z."/>
            <person name="Yi F."/>
            <person name="Sun M."/>
            <person name="An G."/>
            <person name="Cheng J."/>
            <person name="Zhang Y."/>
            <person name="Shi Q."/>
            <person name="Xie Y."/>
            <person name="Shi X."/>
            <person name="Chang Y."/>
            <person name="Huang F."/>
            <person name="Chen Y."/>
            <person name="Hong S."/>
            <person name="Mi L."/>
            <person name="Sun Q."/>
            <person name="Zhang L."/>
            <person name="Zhou B."/>
            <person name="Peng R."/>
            <person name="Zhang X."/>
            <person name="Liu F."/>
        </authorList>
    </citation>
    <scope>NUCLEOTIDE SEQUENCE [LARGE SCALE GENOMIC DNA]</scope>
    <source>
        <strain evidence="3">cv. PA1801</strain>
    </source>
</reference>
<dbReference type="GO" id="GO:0003964">
    <property type="term" value="F:RNA-directed DNA polymerase activity"/>
    <property type="evidence" value="ECO:0007669"/>
    <property type="project" value="UniProtKB-KW"/>
</dbReference>
<comment type="caution">
    <text evidence="2">The sequence shown here is derived from an EMBL/GenBank/DDBJ whole genome shotgun (WGS) entry which is preliminary data.</text>
</comment>
<protein>
    <submittedName>
        <fullName evidence="2">RNA-directed DNA polymerase-like protein</fullName>
    </submittedName>
</protein>
<sequence length="145" mass="17032">MDWFTVHDAVNGEIVMVESDRCDSIANIISTLSTQKCVRKVFLLGVHLYNKKYILPCIDDLFDQLKGATIISNIDLCFEYYHLRVNDSDVTKIAFRTRHEHYEFLVMSFGLTNARAVFMDLMNRIFWSYLHRFVVVFIDDISIYS</sequence>
<evidence type="ECO:0000259" key="1">
    <source>
        <dbReference type="Pfam" id="PF00078"/>
    </source>
</evidence>
<dbReference type="OrthoDB" id="981817at2759"/>
<dbReference type="Gene3D" id="3.30.70.270">
    <property type="match status" value="1"/>
</dbReference>
<dbReference type="AlphaFoldDB" id="A0A5B6UZT8"/>
<proteinExistence type="predicted"/>
<feature type="domain" description="Reverse transcriptase" evidence="1">
    <location>
        <begin position="60"/>
        <end position="145"/>
    </location>
</feature>
<evidence type="ECO:0000313" key="3">
    <source>
        <dbReference type="Proteomes" id="UP000325315"/>
    </source>
</evidence>
<dbReference type="PANTHER" id="PTHR24559">
    <property type="entry name" value="TRANSPOSON TY3-I GAG-POL POLYPROTEIN"/>
    <property type="match status" value="1"/>
</dbReference>
<dbReference type="InterPro" id="IPR043502">
    <property type="entry name" value="DNA/RNA_pol_sf"/>
</dbReference>
<accession>A0A5B6UZT8</accession>
<evidence type="ECO:0000313" key="2">
    <source>
        <dbReference type="EMBL" id="KAA3461565.1"/>
    </source>
</evidence>
<dbReference type="InterPro" id="IPR000477">
    <property type="entry name" value="RT_dom"/>
</dbReference>
<dbReference type="InterPro" id="IPR043128">
    <property type="entry name" value="Rev_trsase/Diguanyl_cyclase"/>
</dbReference>
<dbReference type="InterPro" id="IPR053134">
    <property type="entry name" value="RNA-dir_DNA_polymerase"/>
</dbReference>
<dbReference type="EMBL" id="SMMG02000009">
    <property type="protein sequence ID" value="KAA3461565.1"/>
    <property type="molecule type" value="Genomic_DNA"/>
</dbReference>
<dbReference type="PANTHER" id="PTHR24559:SF444">
    <property type="entry name" value="REVERSE TRANSCRIPTASE DOMAIN-CONTAINING PROTEIN"/>
    <property type="match status" value="1"/>
</dbReference>
<name>A0A5B6UZT8_9ROSI</name>
<dbReference type="Pfam" id="PF00078">
    <property type="entry name" value="RVT_1"/>
    <property type="match status" value="1"/>
</dbReference>
<organism evidence="2 3">
    <name type="scientific">Gossypium australe</name>
    <dbReference type="NCBI Taxonomy" id="47621"/>
    <lineage>
        <taxon>Eukaryota</taxon>
        <taxon>Viridiplantae</taxon>
        <taxon>Streptophyta</taxon>
        <taxon>Embryophyta</taxon>
        <taxon>Tracheophyta</taxon>
        <taxon>Spermatophyta</taxon>
        <taxon>Magnoliopsida</taxon>
        <taxon>eudicotyledons</taxon>
        <taxon>Gunneridae</taxon>
        <taxon>Pentapetalae</taxon>
        <taxon>rosids</taxon>
        <taxon>malvids</taxon>
        <taxon>Malvales</taxon>
        <taxon>Malvaceae</taxon>
        <taxon>Malvoideae</taxon>
        <taxon>Gossypium</taxon>
    </lineage>
</organism>
<dbReference type="SUPFAM" id="SSF56672">
    <property type="entry name" value="DNA/RNA polymerases"/>
    <property type="match status" value="1"/>
</dbReference>
<keyword evidence="3" id="KW-1185">Reference proteome</keyword>